<evidence type="ECO:0000259" key="8">
    <source>
        <dbReference type="PROSITE" id="PS51192"/>
    </source>
</evidence>
<feature type="region of interest" description="Disordered" evidence="7">
    <location>
        <begin position="128"/>
        <end position="222"/>
    </location>
</feature>
<dbReference type="InterPro" id="IPR011545">
    <property type="entry name" value="DEAD/DEAH_box_helicase_dom"/>
</dbReference>
<dbReference type="GO" id="GO:1990904">
    <property type="term" value="C:ribonucleoprotein complex"/>
    <property type="evidence" value="ECO:0007669"/>
    <property type="project" value="UniProtKB-ARBA"/>
</dbReference>
<feature type="region of interest" description="Disordered" evidence="7">
    <location>
        <begin position="412"/>
        <end position="448"/>
    </location>
</feature>
<keyword evidence="3" id="KW-0547">Nucleotide-binding</keyword>
<keyword evidence="6" id="KW-0067">ATP-binding</keyword>
<evidence type="ECO:0000256" key="1">
    <source>
        <dbReference type="ARBA" id="ARBA00008792"/>
    </source>
</evidence>
<dbReference type="InterPro" id="IPR001650">
    <property type="entry name" value="Helicase_C-like"/>
</dbReference>
<name>A0A0F7SPZ4_PHARH</name>
<organism evidence="10">
    <name type="scientific">Phaffia rhodozyma</name>
    <name type="common">Yeast</name>
    <name type="synonym">Xanthophyllomyces dendrorhous</name>
    <dbReference type="NCBI Taxonomy" id="264483"/>
    <lineage>
        <taxon>Eukaryota</taxon>
        <taxon>Fungi</taxon>
        <taxon>Dikarya</taxon>
        <taxon>Basidiomycota</taxon>
        <taxon>Agaricomycotina</taxon>
        <taxon>Tremellomycetes</taxon>
        <taxon>Cystofilobasidiales</taxon>
        <taxon>Mrakiaceae</taxon>
        <taxon>Phaffia</taxon>
    </lineage>
</organism>
<dbReference type="GO" id="GO:0003724">
    <property type="term" value="F:RNA helicase activity"/>
    <property type="evidence" value="ECO:0007669"/>
    <property type="project" value="UniProtKB-EC"/>
</dbReference>
<dbReference type="GO" id="GO:0005524">
    <property type="term" value="F:ATP binding"/>
    <property type="evidence" value="ECO:0007669"/>
    <property type="project" value="UniProtKB-KW"/>
</dbReference>
<protein>
    <recommendedName>
        <fullName evidence="2">RNA helicase</fullName>
        <ecNumber evidence="2">3.6.4.13</ecNumber>
    </recommendedName>
</protein>
<dbReference type="InterPro" id="IPR048333">
    <property type="entry name" value="HA2_WH"/>
</dbReference>
<dbReference type="CDD" id="cd17982">
    <property type="entry name" value="DEXHc_DHX37"/>
    <property type="match status" value="1"/>
</dbReference>
<dbReference type="SMART" id="SM00490">
    <property type="entry name" value="HELICc"/>
    <property type="match status" value="1"/>
</dbReference>
<dbReference type="PANTHER" id="PTHR18934:SF99">
    <property type="entry name" value="ATP-DEPENDENT RNA HELICASE DHX37-RELATED"/>
    <property type="match status" value="1"/>
</dbReference>
<feature type="domain" description="Helicase C-terminal" evidence="9">
    <location>
        <begin position="812"/>
        <end position="974"/>
    </location>
</feature>
<dbReference type="InterPro" id="IPR002464">
    <property type="entry name" value="DNA/RNA_helicase_DEAH_CS"/>
</dbReference>
<feature type="compositionally biased region" description="Basic and acidic residues" evidence="7">
    <location>
        <begin position="139"/>
        <end position="158"/>
    </location>
</feature>
<feature type="compositionally biased region" description="Basic and acidic residues" evidence="7">
    <location>
        <begin position="58"/>
        <end position="67"/>
    </location>
</feature>
<keyword evidence="4 10" id="KW-0378">Hydrolase</keyword>
<feature type="region of interest" description="Disordered" evidence="7">
    <location>
        <begin position="811"/>
        <end position="831"/>
    </location>
</feature>
<accession>A0A0F7SPZ4</accession>
<dbReference type="InterPro" id="IPR014001">
    <property type="entry name" value="Helicase_ATP-bd"/>
</dbReference>
<dbReference type="FunFam" id="3.40.50.300:FF:002693">
    <property type="entry name" value="Predicted protein"/>
    <property type="match status" value="1"/>
</dbReference>
<dbReference type="Gene3D" id="3.40.50.300">
    <property type="entry name" value="P-loop containing nucleotide triphosphate hydrolases"/>
    <property type="match status" value="2"/>
</dbReference>
<dbReference type="PROSITE" id="PS00690">
    <property type="entry name" value="DEAH_ATP_HELICASE"/>
    <property type="match status" value="1"/>
</dbReference>
<dbReference type="Pfam" id="PF00271">
    <property type="entry name" value="Helicase_C"/>
    <property type="match status" value="1"/>
</dbReference>
<dbReference type="SMART" id="SM00487">
    <property type="entry name" value="DEXDc"/>
    <property type="match status" value="1"/>
</dbReference>
<evidence type="ECO:0000259" key="9">
    <source>
        <dbReference type="PROSITE" id="PS51194"/>
    </source>
</evidence>
<dbReference type="Pfam" id="PF21010">
    <property type="entry name" value="HA2_C"/>
    <property type="match status" value="1"/>
</dbReference>
<dbReference type="GO" id="GO:0003723">
    <property type="term" value="F:RNA binding"/>
    <property type="evidence" value="ECO:0007669"/>
    <property type="project" value="TreeGrafter"/>
</dbReference>
<comment type="similarity">
    <text evidence="1">Belongs to the DEAD box helicase family. DEAH subfamily.</text>
</comment>
<feature type="compositionally biased region" description="Low complexity" evidence="7">
    <location>
        <begin position="12"/>
        <end position="21"/>
    </location>
</feature>
<feature type="region of interest" description="Disordered" evidence="7">
    <location>
        <begin position="1"/>
        <end position="67"/>
    </location>
</feature>
<keyword evidence="5" id="KW-0347">Helicase</keyword>
<evidence type="ECO:0000256" key="3">
    <source>
        <dbReference type="ARBA" id="ARBA00022741"/>
    </source>
</evidence>
<evidence type="ECO:0000256" key="4">
    <source>
        <dbReference type="ARBA" id="ARBA00022801"/>
    </source>
</evidence>
<reference evidence="10" key="1">
    <citation type="submission" date="2014-08" db="EMBL/GenBank/DDBJ databases">
        <authorList>
            <person name="Sharma Rahul"/>
            <person name="Thines Marco"/>
        </authorList>
    </citation>
    <scope>NUCLEOTIDE SEQUENCE</scope>
</reference>
<sequence length="1369" mass="150397">MGPPQRVRYNSRARASTAGGSSHKKRSRSTAVVDESVAGTTADGSSGGDHQMDIVVPKTKEEKEEERKQRLKAELVAASETKMSSKKLKRLDGFIAKKLKKEARVELFGKLQASQASLPTSLLPSLASASTLGSRHLSSHAERAAKAEDLSVRKLLDKQHKKRRLNDSETSGSGSEGEDEDDWESKFGDTGGEAVPLQRYIAEPEDEAETHEEFIQKGRPTSGIDGVMAVETLPATGTVGGALKKVDLGSVVVGGALRKKEDGGASVKVVSMKKAKGKGKMMTFGAWKSLDKKASAPSDSSFDSSDSEMDTDSEDNDDDMSDSDEDDMSDSEDDSDSEENDEESEEEEEMSEEQTTKRKRKATNFKAWAIQQLESTYKQVDESPIDPASLARSQARPAYEEGLNLVSGSALKTPVTDENGQSAVEPLSTDLNTVPPPKKESRPIPSVKIGPLGETLRIPASSLLVRSSNPKNRQLVNRPEELQKKRLELPVVADEQEIMEKILISNVVVLCGETGSGKTTQVPQFLYEAGFGTAGSDNPGMVAVTQPRRVAAMSMAARVASELSLPSSKVSYQIRYDATVSPETAIKFMTDGVLLREIARDLLLTKYSVVIVDEAHERSVNTDVLIGLLSRIVQLRKKRFDEAPEGAKPPPLRLVIMSATLRVTDFTLNTRLFKTPPPTITIPTRQHPVTVHFNRRTPSDYLGEALKKVSKIHTRLPPGGILVFLTGQGEIQTLVKNLEKAYGVKAWEERKRQREKANLKLKERNNWWKEDKKTSKKEDEEAKKDMKLVANNADMEIEDMDFAQERADLAGDVDDGADSDPEALDSDSDSEDEIILNEAESEVPMHILPLYSLLPSDKQMKVFAEPPEGTRLVVVATNVAETSLTIPGIRYVVDCGRAKERHFDPVSGVQAFKVSWISKASASQRAGRAGRTGPGHCYRLYSSPVFENYFEQFAEPEILRMPIEGIVLQMKSMNISAVVNFPFPTPPNRDSLAKAEKILTLLGALDPSTKERSFATITPLGEALSFFPVSPRFSKMLVSGQSHGCLPYVIASVAVLAVGDPFLREAALGNDGEGEDDEDESMAEASAELSHIRSAEIRQKEEQRLKRRSFFQTQAVYNSLGNGASDVFRMLAVVGAYEYDGTGEKFCAKNFIRPKAMQEIHKLRAQISHIAQANLPSASPSSSIQPLFSPKLSPPNSTQLKVLRQLLTSAFIDQVAVRKDILDPSSRSAGAKFESTRGVAYRAMGVDEDVYIHPSSVLFHGEPPEWVVWQDVVRTSKIWIKTVTKMNPAWLPSLSPPQFISYSKPLETPRSISQAKLVGSKEGETRETFVIPRFHMSALASGAGLDSKGVELPPMKRIEIWKGGRWTLK</sequence>
<dbReference type="Gene3D" id="1.20.120.1080">
    <property type="match status" value="1"/>
</dbReference>
<dbReference type="GO" id="GO:0016787">
    <property type="term" value="F:hydrolase activity"/>
    <property type="evidence" value="ECO:0007669"/>
    <property type="project" value="UniProtKB-KW"/>
</dbReference>
<evidence type="ECO:0000256" key="7">
    <source>
        <dbReference type="SAM" id="MobiDB-lite"/>
    </source>
</evidence>
<dbReference type="PANTHER" id="PTHR18934">
    <property type="entry name" value="ATP-DEPENDENT RNA HELICASE"/>
    <property type="match status" value="1"/>
</dbReference>
<dbReference type="SMART" id="SM00847">
    <property type="entry name" value="HA2"/>
    <property type="match status" value="1"/>
</dbReference>
<dbReference type="PROSITE" id="PS51194">
    <property type="entry name" value="HELICASE_CTER"/>
    <property type="match status" value="1"/>
</dbReference>
<dbReference type="Pfam" id="PF07717">
    <property type="entry name" value="OB_NTP_bind"/>
    <property type="match status" value="1"/>
</dbReference>
<evidence type="ECO:0000256" key="6">
    <source>
        <dbReference type="ARBA" id="ARBA00022840"/>
    </source>
</evidence>
<dbReference type="InterPro" id="IPR027417">
    <property type="entry name" value="P-loop_NTPase"/>
</dbReference>
<dbReference type="GO" id="GO:0005730">
    <property type="term" value="C:nucleolus"/>
    <property type="evidence" value="ECO:0007669"/>
    <property type="project" value="TreeGrafter"/>
</dbReference>
<dbReference type="EMBL" id="LN483124">
    <property type="protein sequence ID" value="CED82545.1"/>
    <property type="molecule type" value="Genomic_DNA"/>
</dbReference>
<evidence type="ECO:0000313" key="10">
    <source>
        <dbReference type="EMBL" id="CED82545.1"/>
    </source>
</evidence>
<dbReference type="Pfam" id="PF04408">
    <property type="entry name" value="WHD_HA2"/>
    <property type="match status" value="1"/>
</dbReference>
<dbReference type="InterPro" id="IPR011709">
    <property type="entry name" value="DEAD-box_helicase_OB_fold"/>
</dbReference>
<feature type="compositionally biased region" description="Acidic residues" evidence="7">
    <location>
        <begin position="305"/>
        <end position="352"/>
    </location>
</feature>
<proteinExistence type="inferred from homology"/>
<dbReference type="CDD" id="cd18791">
    <property type="entry name" value="SF2_C_RHA"/>
    <property type="match status" value="1"/>
</dbReference>
<feature type="domain" description="Helicase ATP-binding" evidence="8">
    <location>
        <begin position="499"/>
        <end position="679"/>
    </location>
</feature>
<dbReference type="Pfam" id="PF00270">
    <property type="entry name" value="DEAD"/>
    <property type="match status" value="1"/>
</dbReference>
<dbReference type="GO" id="GO:0000462">
    <property type="term" value="P:maturation of SSU-rRNA from tricistronic rRNA transcript (SSU-rRNA, 5.8S rRNA, LSU-rRNA)"/>
    <property type="evidence" value="ECO:0007669"/>
    <property type="project" value="TreeGrafter"/>
</dbReference>
<evidence type="ECO:0000256" key="2">
    <source>
        <dbReference type="ARBA" id="ARBA00012552"/>
    </source>
</evidence>
<dbReference type="PROSITE" id="PS51192">
    <property type="entry name" value="HELICASE_ATP_BIND_1"/>
    <property type="match status" value="1"/>
</dbReference>
<dbReference type="EC" id="3.6.4.13" evidence="2"/>
<dbReference type="InterPro" id="IPR007502">
    <property type="entry name" value="Helicase-assoc_dom"/>
</dbReference>
<dbReference type="SUPFAM" id="SSF52540">
    <property type="entry name" value="P-loop containing nucleoside triphosphate hydrolases"/>
    <property type="match status" value="1"/>
</dbReference>
<evidence type="ECO:0000256" key="5">
    <source>
        <dbReference type="ARBA" id="ARBA00022806"/>
    </source>
</evidence>
<feature type="region of interest" description="Disordered" evidence="7">
    <location>
        <begin position="286"/>
        <end position="364"/>
    </location>
</feature>